<dbReference type="InterPro" id="IPR040151">
    <property type="entry name" value="Gfd2/YDR514C-like"/>
</dbReference>
<gene>
    <name evidence="2" type="ORF">OGAPHI_001585</name>
</gene>
<dbReference type="GO" id="GO:0005634">
    <property type="term" value="C:nucleus"/>
    <property type="evidence" value="ECO:0007669"/>
    <property type="project" value="TreeGrafter"/>
</dbReference>
<dbReference type="InterPro" id="IPR036397">
    <property type="entry name" value="RNaseH_sf"/>
</dbReference>
<proteinExistence type="predicted"/>
<reference evidence="2" key="1">
    <citation type="journal article" date="2021" name="Open Biol.">
        <title>Shared evolutionary footprints suggest mitochondrial oxidative damage underlies multiple complex I losses in fungi.</title>
        <authorList>
            <person name="Schikora-Tamarit M.A."/>
            <person name="Marcet-Houben M."/>
            <person name="Nosek J."/>
            <person name="Gabaldon T."/>
        </authorList>
    </citation>
    <scope>NUCLEOTIDE SEQUENCE</scope>
    <source>
        <strain evidence="2">CBS6075</strain>
    </source>
</reference>
<dbReference type="GO" id="GO:0003676">
    <property type="term" value="F:nucleic acid binding"/>
    <property type="evidence" value="ECO:0007669"/>
    <property type="project" value="InterPro"/>
</dbReference>
<reference evidence="2" key="2">
    <citation type="submission" date="2021-01" db="EMBL/GenBank/DDBJ databases">
        <authorList>
            <person name="Schikora-Tamarit M.A."/>
        </authorList>
    </citation>
    <scope>NUCLEOTIDE SEQUENCE</scope>
    <source>
        <strain evidence="2">CBS6075</strain>
    </source>
</reference>
<dbReference type="RefSeq" id="XP_046063727.1">
    <property type="nucleotide sequence ID" value="XM_046202362.1"/>
</dbReference>
<dbReference type="GeneID" id="70233553"/>
<dbReference type="Gene3D" id="3.30.420.10">
    <property type="entry name" value="Ribonuclease H-like superfamily/Ribonuclease H"/>
    <property type="match status" value="1"/>
</dbReference>
<sequence length="316" mass="35565">MIPRRSAGLAKLMPSVAARLQSTMTPKELDAEFQKSVHDLAPKYQSNPGTQTKNGVLPVAEALQLINSRSYNLLSLDIEHYERHSQNVLELGVSVYKPAYQAHALFPHIVNFHIILKEGLNYFNGKYVPDNRLKNVTGQSILATKTEAIEILAKIFEELDVSKTLLVGHGIGSDLSVLRKWGLQIPETLRVVDTTKLWLSLRITSKKSALWFVLDKLGIPYAFLHNAVNDSYYTLVACLMLSSPEIRNNLVAKDLKFDLETEEELEVRSVRCSPSDESLDKRGPVRNSSIVKPMYFHLPVAKDAVKFVEDKLKELP</sequence>
<dbReference type="AlphaFoldDB" id="A0A9P8PDV0"/>
<dbReference type="SUPFAM" id="SSF53098">
    <property type="entry name" value="Ribonuclease H-like"/>
    <property type="match status" value="1"/>
</dbReference>
<evidence type="ECO:0000313" key="2">
    <source>
        <dbReference type="EMBL" id="KAH3669464.1"/>
    </source>
</evidence>
<dbReference type="InterPro" id="IPR048519">
    <property type="entry name" value="Gfd2/YDR514C-like_C"/>
</dbReference>
<evidence type="ECO:0000259" key="1">
    <source>
        <dbReference type="Pfam" id="PF21762"/>
    </source>
</evidence>
<evidence type="ECO:0000313" key="3">
    <source>
        <dbReference type="Proteomes" id="UP000769157"/>
    </source>
</evidence>
<name>A0A9P8PDV0_9ASCO</name>
<keyword evidence="3" id="KW-1185">Reference proteome</keyword>
<dbReference type="EMBL" id="JAEUBE010000137">
    <property type="protein sequence ID" value="KAH3669464.1"/>
    <property type="molecule type" value="Genomic_DNA"/>
</dbReference>
<feature type="domain" description="Gfd2/YDR514C-like C-terminal" evidence="1">
    <location>
        <begin position="73"/>
        <end position="240"/>
    </location>
</feature>
<comment type="caution">
    <text evidence="2">The sequence shown here is derived from an EMBL/GenBank/DDBJ whole genome shotgun (WGS) entry which is preliminary data.</text>
</comment>
<dbReference type="Pfam" id="PF21762">
    <property type="entry name" value="DEDDh_C"/>
    <property type="match status" value="1"/>
</dbReference>
<dbReference type="PANTHER" id="PTHR28083:SF1">
    <property type="entry name" value="GOOD FOR FULL DBP5 ACTIVITY PROTEIN 2"/>
    <property type="match status" value="1"/>
</dbReference>
<dbReference type="PANTHER" id="PTHR28083">
    <property type="entry name" value="GOOD FOR FULL DBP5 ACTIVITY PROTEIN 2"/>
    <property type="match status" value="1"/>
</dbReference>
<dbReference type="OrthoDB" id="5953249at2759"/>
<dbReference type="InterPro" id="IPR012337">
    <property type="entry name" value="RNaseH-like_sf"/>
</dbReference>
<accession>A0A9P8PDV0</accession>
<dbReference type="Proteomes" id="UP000769157">
    <property type="component" value="Unassembled WGS sequence"/>
</dbReference>
<protein>
    <recommendedName>
        <fullName evidence="1">Gfd2/YDR514C-like C-terminal domain-containing protein</fullName>
    </recommendedName>
</protein>
<organism evidence="2 3">
    <name type="scientific">Ogataea philodendri</name>
    <dbReference type="NCBI Taxonomy" id="1378263"/>
    <lineage>
        <taxon>Eukaryota</taxon>
        <taxon>Fungi</taxon>
        <taxon>Dikarya</taxon>
        <taxon>Ascomycota</taxon>
        <taxon>Saccharomycotina</taxon>
        <taxon>Pichiomycetes</taxon>
        <taxon>Pichiales</taxon>
        <taxon>Pichiaceae</taxon>
        <taxon>Ogataea</taxon>
    </lineage>
</organism>